<accession>A0A1V5MGY0</accession>
<keyword evidence="1" id="KW-0949">S-adenosyl-L-methionine</keyword>
<feature type="domain" description="Radical SAM core" evidence="5">
    <location>
        <begin position="33"/>
        <end position="259"/>
    </location>
</feature>
<keyword evidence="4" id="KW-0411">Iron-sulfur</keyword>
<dbReference type="InterPro" id="IPR013785">
    <property type="entry name" value="Aldolase_TIM"/>
</dbReference>
<protein>
    <submittedName>
        <fullName evidence="6">Cyclic pyranopterin monophosphate synthase</fullName>
        <ecNumber evidence="6">4.1.99.22</ecNumber>
    </submittedName>
</protein>
<dbReference type="SUPFAM" id="SSF102114">
    <property type="entry name" value="Radical SAM enzymes"/>
    <property type="match status" value="1"/>
</dbReference>
<gene>
    <name evidence="6" type="primary">moaA_2</name>
    <name evidence="6" type="ORF">BWY73_00773</name>
</gene>
<dbReference type="GO" id="GO:0046872">
    <property type="term" value="F:metal ion binding"/>
    <property type="evidence" value="ECO:0007669"/>
    <property type="project" value="UniProtKB-KW"/>
</dbReference>
<evidence type="ECO:0000313" key="6">
    <source>
        <dbReference type="EMBL" id="OPZ92494.1"/>
    </source>
</evidence>
<reference evidence="6" key="1">
    <citation type="submission" date="2017-02" db="EMBL/GenBank/DDBJ databases">
        <title>Delving into the versatile metabolic prowess of the omnipresent phylum Bacteroidetes.</title>
        <authorList>
            <person name="Nobu M.K."/>
            <person name="Mei R."/>
            <person name="Narihiro T."/>
            <person name="Kuroda K."/>
            <person name="Liu W.-T."/>
        </authorList>
    </citation>
    <scope>NUCLEOTIDE SEQUENCE</scope>
    <source>
        <strain evidence="6">ADurb.Bin417</strain>
    </source>
</reference>
<organism evidence="6">
    <name type="scientific">candidate division TA06 bacterium ADurb.Bin417</name>
    <dbReference type="NCBI Taxonomy" id="1852828"/>
    <lineage>
        <taxon>Bacteria</taxon>
        <taxon>Bacteria division TA06</taxon>
    </lineage>
</organism>
<dbReference type="Pfam" id="PF13186">
    <property type="entry name" value="SPASM"/>
    <property type="match status" value="1"/>
</dbReference>
<dbReference type="PANTHER" id="PTHR11228:SF7">
    <property type="entry name" value="PQQA PEPTIDE CYCLASE"/>
    <property type="match status" value="1"/>
</dbReference>
<dbReference type="GO" id="GO:0061798">
    <property type="term" value="F:GTP 3',8'-cyclase activity"/>
    <property type="evidence" value="ECO:0007669"/>
    <property type="project" value="UniProtKB-EC"/>
</dbReference>
<comment type="caution">
    <text evidence="6">The sequence shown here is derived from an EMBL/GenBank/DDBJ whole genome shotgun (WGS) entry which is preliminary data.</text>
</comment>
<keyword evidence="3" id="KW-0408">Iron</keyword>
<dbReference type="AlphaFoldDB" id="A0A1V5MGY0"/>
<dbReference type="GO" id="GO:0051536">
    <property type="term" value="F:iron-sulfur cluster binding"/>
    <property type="evidence" value="ECO:0007669"/>
    <property type="project" value="UniProtKB-KW"/>
</dbReference>
<dbReference type="CDD" id="cd01335">
    <property type="entry name" value="Radical_SAM"/>
    <property type="match status" value="1"/>
</dbReference>
<dbReference type="CDD" id="cd21109">
    <property type="entry name" value="SPASM"/>
    <property type="match status" value="1"/>
</dbReference>
<dbReference type="InterPro" id="IPR023885">
    <property type="entry name" value="4Fe4S-binding_SPASM_dom"/>
</dbReference>
<dbReference type="Pfam" id="PF04055">
    <property type="entry name" value="Radical_SAM"/>
    <property type="match status" value="1"/>
</dbReference>
<evidence type="ECO:0000259" key="5">
    <source>
        <dbReference type="PROSITE" id="PS51918"/>
    </source>
</evidence>
<dbReference type="PROSITE" id="PS51918">
    <property type="entry name" value="RADICAL_SAM"/>
    <property type="match status" value="1"/>
</dbReference>
<evidence type="ECO:0000256" key="2">
    <source>
        <dbReference type="ARBA" id="ARBA00022723"/>
    </source>
</evidence>
<keyword evidence="2" id="KW-0479">Metal-binding</keyword>
<name>A0A1V5MGY0_UNCT6</name>
<dbReference type="Proteomes" id="UP000485484">
    <property type="component" value="Unassembled WGS sequence"/>
</dbReference>
<dbReference type="InterPro" id="IPR058240">
    <property type="entry name" value="rSAM_sf"/>
</dbReference>
<dbReference type="EC" id="4.1.99.22" evidence="6"/>
<dbReference type="InterPro" id="IPR050377">
    <property type="entry name" value="Radical_SAM_PqqE_MftC-like"/>
</dbReference>
<proteinExistence type="predicted"/>
<evidence type="ECO:0000256" key="3">
    <source>
        <dbReference type="ARBA" id="ARBA00023004"/>
    </source>
</evidence>
<evidence type="ECO:0000256" key="1">
    <source>
        <dbReference type="ARBA" id="ARBA00022691"/>
    </source>
</evidence>
<dbReference type="InterPro" id="IPR007197">
    <property type="entry name" value="rSAM"/>
</dbReference>
<sequence length="362" mass="41296">MAESRREKTMDQIRIDSHKLIYHPERVAAWLAGKDIYPIYLEIGPAGSCNHRCIFCALDYLGYRKNLLETGRLKSFLGEAARKGVKSVMYAGEGEPLLHREIAGIINHTRGLGIDVALTTNGVLFKPELARECLGSLTWMKVSLDAATPETYARVHGCPPGDWRRVMENLKAAVALRAERKYAATIGVQLLLLPENCEEVAELAGQLQAIGADYLVVKPYSQHPKSGHRRPKGFNYARFQKLERELEQFQTDRFQVFFRARAMGKLNRARTYRRCLGLPFWAYLDAAGNLWACSAYLGDRDFLYGNIYQATLGEIWTGRRRREVQARVARMDTGRCREICRLDEINAYLWELKHPSAHVNFI</sequence>
<keyword evidence="6" id="KW-0456">Lyase</keyword>
<evidence type="ECO:0000256" key="4">
    <source>
        <dbReference type="ARBA" id="ARBA00023014"/>
    </source>
</evidence>
<dbReference type="SFLD" id="SFLDG01067">
    <property type="entry name" value="SPASM/twitch_domain_containing"/>
    <property type="match status" value="1"/>
</dbReference>
<dbReference type="PANTHER" id="PTHR11228">
    <property type="entry name" value="RADICAL SAM DOMAIN PROTEIN"/>
    <property type="match status" value="1"/>
</dbReference>
<dbReference type="InterPro" id="IPR006638">
    <property type="entry name" value="Elp3/MiaA/NifB-like_rSAM"/>
</dbReference>
<dbReference type="SFLD" id="SFLDS00029">
    <property type="entry name" value="Radical_SAM"/>
    <property type="match status" value="1"/>
</dbReference>
<dbReference type="Gene3D" id="3.20.20.70">
    <property type="entry name" value="Aldolase class I"/>
    <property type="match status" value="1"/>
</dbReference>
<dbReference type="EMBL" id="MWAK01000092">
    <property type="protein sequence ID" value="OPZ92494.1"/>
    <property type="molecule type" value="Genomic_DNA"/>
</dbReference>
<dbReference type="SMART" id="SM00729">
    <property type="entry name" value="Elp3"/>
    <property type="match status" value="1"/>
</dbReference>